<dbReference type="AlphaFoldDB" id="A0AAF0UQI8"/>
<keyword evidence="1" id="KW-0064">Aspartyl protease</keyword>
<dbReference type="InterPro" id="IPR043502">
    <property type="entry name" value="DNA/RNA_pol_sf"/>
</dbReference>
<dbReference type="Pfam" id="PF07727">
    <property type="entry name" value="RVT_2"/>
    <property type="match status" value="1"/>
</dbReference>
<evidence type="ECO:0008006" key="7">
    <source>
        <dbReference type="Google" id="ProtNLM"/>
    </source>
</evidence>
<evidence type="ECO:0000259" key="3">
    <source>
        <dbReference type="Pfam" id="PF07727"/>
    </source>
</evidence>
<feature type="region of interest" description="Disordered" evidence="2">
    <location>
        <begin position="180"/>
        <end position="225"/>
    </location>
</feature>
<evidence type="ECO:0000259" key="4">
    <source>
        <dbReference type="Pfam" id="PF22936"/>
    </source>
</evidence>
<reference evidence="5" key="1">
    <citation type="submission" date="2023-08" db="EMBL/GenBank/DDBJ databases">
        <title>A de novo genome assembly of Solanum verrucosum Schlechtendal, a Mexican diploid species geographically isolated from the other diploid A-genome species in potato relatives.</title>
        <authorList>
            <person name="Hosaka K."/>
        </authorList>
    </citation>
    <scope>NUCLEOTIDE SEQUENCE</scope>
    <source>
        <tissue evidence="5">Young leaves</tissue>
    </source>
</reference>
<keyword evidence="1" id="KW-0378">Hydrolase</keyword>
<dbReference type="PANTHER" id="PTHR11439">
    <property type="entry name" value="GAG-POL-RELATED RETROTRANSPOSON"/>
    <property type="match status" value="1"/>
</dbReference>
<keyword evidence="1" id="KW-0645">Protease</keyword>
<gene>
    <name evidence="5" type="ORF">MTR67_044423</name>
</gene>
<feature type="domain" description="Reverse transcriptase Ty1/copia-type" evidence="3">
    <location>
        <begin position="343"/>
        <end position="564"/>
    </location>
</feature>
<protein>
    <recommendedName>
        <fullName evidence="7">Reverse transcriptase Ty1/copia-type domain-containing protein</fullName>
    </recommendedName>
</protein>
<keyword evidence="6" id="KW-1185">Reference proteome</keyword>
<name>A0AAF0UQI8_SOLVR</name>
<evidence type="ECO:0000256" key="1">
    <source>
        <dbReference type="ARBA" id="ARBA00022750"/>
    </source>
</evidence>
<feature type="compositionally biased region" description="Low complexity" evidence="2">
    <location>
        <begin position="183"/>
        <end position="199"/>
    </location>
</feature>
<accession>A0AAF0UQI8</accession>
<dbReference type="SUPFAM" id="SSF56672">
    <property type="entry name" value="DNA/RNA polymerases"/>
    <property type="match status" value="1"/>
</dbReference>
<dbReference type="Pfam" id="PF22936">
    <property type="entry name" value="Pol_BBD"/>
    <property type="match status" value="1"/>
</dbReference>
<evidence type="ECO:0000313" key="5">
    <source>
        <dbReference type="EMBL" id="WMV51038.1"/>
    </source>
</evidence>
<dbReference type="InterPro" id="IPR054722">
    <property type="entry name" value="PolX-like_BBD"/>
</dbReference>
<dbReference type="PANTHER" id="PTHR11439:SF486">
    <property type="entry name" value="RLK (RECEPTOR-LIKE KINASE) PROTEIN, PUTATIVE-RELATED"/>
    <property type="match status" value="1"/>
</dbReference>
<dbReference type="EMBL" id="CP133621">
    <property type="protein sequence ID" value="WMV51038.1"/>
    <property type="molecule type" value="Genomic_DNA"/>
</dbReference>
<dbReference type="Proteomes" id="UP001234989">
    <property type="component" value="Chromosome 10"/>
</dbReference>
<organism evidence="5 6">
    <name type="scientific">Solanum verrucosum</name>
    <dbReference type="NCBI Taxonomy" id="315347"/>
    <lineage>
        <taxon>Eukaryota</taxon>
        <taxon>Viridiplantae</taxon>
        <taxon>Streptophyta</taxon>
        <taxon>Embryophyta</taxon>
        <taxon>Tracheophyta</taxon>
        <taxon>Spermatophyta</taxon>
        <taxon>Magnoliopsida</taxon>
        <taxon>eudicotyledons</taxon>
        <taxon>Gunneridae</taxon>
        <taxon>Pentapetalae</taxon>
        <taxon>asterids</taxon>
        <taxon>lamiids</taxon>
        <taxon>Solanales</taxon>
        <taxon>Solanaceae</taxon>
        <taxon>Solanoideae</taxon>
        <taxon>Solaneae</taxon>
        <taxon>Solanum</taxon>
    </lineage>
</organism>
<dbReference type="InterPro" id="IPR013103">
    <property type="entry name" value="RVT_2"/>
</dbReference>
<dbReference type="CDD" id="cd09272">
    <property type="entry name" value="RNase_HI_RT_Ty1"/>
    <property type="match status" value="1"/>
</dbReference>
<proteinExistence type="predicted"/>
<evidence type="ECO:0000256" key="2">
    <source>
        <dbReference type="SAM" id="MobiDB-lite"/>
    </source>
</evidence>
<evidence type="ECO:0000313" key="6">
    <source>
        <dbReference type="Proteomes" id="UP001234989"/>
    </source>
</evidence>
<sequence length="766" mass="85083">MATIPVAPPIPNSIVSVSNIKNLIPTTLDYTNYMLWRELFLPVFKGHGVYGFIDGSHPCPEPTLTMENGTSTINPVFQQWVQLDSIVLSWIQATISQEILQAIIRPNNSLTAREAWLQIEHLVLQVLSGLPSEYLSVSTSIYTRIPLPSFLETRSLLFLHETQLNGLSFAASDSSTALLAKHNSSSQGRGRGRNSNGGCHANGGRGRGRNNNNDYHRNYSTAPLQFAPRPNASSILGPAPHSSPSSFYPSYPAAPSPFQCQLCFQPTHTARDCPSLCSKALFSDLQSFSFAHSYDPAGHTPWYVDTGASSHMTPNPSHLSSVQPYNGNDRVMVGNGNQLPISYTVKQKSDGSLERYKARLVAQGYNKKHGLDYDQTFSPVVKPVTIRTVFALAASKGWEIHQLDVKNAFLHGTLNELVYMKQLTGFVHPQFPLHVCRLNKALYGLKQAPQTWFHWFTSFLVKHGFKNSFSDNSLFIYKSASDIIILLLYVDDILITLSLSSLPKSIIKTLMSEFSMRDLGLVHFFLGISVSTCKGGYFLNQSKYIHDLLNRAGLFSSKPINTPLSPKSLIAFDKSPPFFDPSLYRSLVGGLQYLTFSRPDIAFSISQVAQFMHSPLDIHFTAVKRILYYLRGSINHGLFIPGGSIGSLTCYTDADWAGYPTTRRSTSAYCIFIGNNLISWSSKKQSVVSRSSAEAEYRFVAHGTAEISWLLSLLGDLHIQQSSPSTIYCDNIISIYLSHNPVHHARTKHIEIDIHFVREKVASGVL</sequence>
<dbReference type="GO" id="GO:0004190">
    <property type="term" value="F:aspartic-type endopeptidase activity"/>
    <property type="evidence" value="ECO:0007669"/>
    <property type="project" value="UniProtKB-KW"/>
</dbReference>
<feature type="domain" description="Retrovirus-related Pol polyprotein from transposon TNT 1-94-like beta-barrel" evidence="4">
    <location>
        <begin position="302"/>
        <end position="341"/>
    </location>
</feature>